<dbReference type="RefSeq" id="XP_016124332.1">
    <property type="nucleotide sequence ID" value="XM_016268846.1"/>
</dbReference>
<reference evidence="3" key="1">
    <citation type="submission" date="2025-08" db="UniProtKB">
        <authorList>
            <consortium name="Ensembl"/>
        </authorList>
    </citation>
    <scope>IDENTIFICATION</scope>
</reference>
<organism evidence="3 4">
    <name type="scientific">Sinocyclocheilus grahami</name>
    <name type="common">Dianchi golden-line fish</name>
    <name type="synonym">Barbus grahami</name>
    <dbReference type="NCBI Taxonomy" id="75366"/>
    <lineage>
        <taxon>Eukaryota</taxon>
        <taxon>Metazoa</taxon>
        <taxon>Chordata</taxon>
        <taxon>Craniata</taxon>
        <taxon>Vertebrata</taxon>
        <taxon>Euteleostomi</taxon>
        <taxon>Actinopterygii</taxon>
        <taxon>Neopterygii</taxon>
        <taxon>Teleostei</taxon>
        <taxon>Ostariophysi</taxon>
        <taxon>Cypriniformes</taxon>
        <taxon>Cyprinidae</taxon>
        <taxon>Cyprininae</taxon>
        <taxon>Sinocyclocheilus</taxon>
    </lineage>
</organism>
<keyword evidence="2" id="KW-0732">Signal</keyword>
<evidence type="ECO:0000256" key="2">
    <source>
        <dbReference type="SAM" id="SignalP"/>
    </source>
</evidence>
<evidence type="ECO:0000313" key="4">
    <source>
        <dbReference type="Proteomes" id="UP000472262"/>
    </source>
</evidence>
<feature type="region of interest" description="Disordered" evidence="1">
    <location>
        <begin position="28"/>
        <end position="52"/>
    </location>
</feature>
<evidence type="ECO:0000313" key="3">
    <source>
        <dbReference type="Ensembl" id="ENSSGRP00000033308.1"/>
    </source>
</evidence>
<sequence length="101" mass="11298">MPQRCCASHMFLLLCALSLCVESVRGGTSFLSPAQKPQGRRPPRVGRRDAAEPEIPVIKENDQFMASTPFELSLSEAEYEKYGPVLQKILVNLLSDFPLEF</sequence>
<dbReference type="PANTHER" id="PTHR14122">
    <property type="entry name" value="GHRELIN PRECURSOR"/>
    <property type="match status" value="1"/>
</dbReference>
<dbReference type="Ensembl" id="ENSSGRT00000035755.1">
    <property type="protein sequence ID" value="ENSSGRP00000033308.1"/>
    <property type="gene ID" value="ENSSGRG00000018557.1"/>
</dbReference>
<dbReference type="OMA" id="RCCASHM"/>
<dbReference type="KEGG" id="sgh:107582823"/>
<proteinExistence type="predicted"/>
<feature type="signal peptide" evidence="2">
    <location>
        <begin position="1"/>
        <end position="26"/>
    </location>
</feature>
<accession>A0A672M9F3</accession>
<dbReference type="GeneID" id="107582823"/>
<evidence type="ECO:0000256" key="1">
    <source>
        <dbReference type="SAM" id="MobiDB-lite"/>
    </source>
</evidence>
<dbReference type="GO" id="GO:0016608">
    <property type="term" value="F:growth hormone-releasing hormone activity"/>
    <property type="evidence" value="ECO:0007669"/>
    <property type="project" value="InterPro"/>
</dbReference>
<keyword evidence="4" id="KW-1185">Reference proteome</keyword>
<gene>
    <name evidence="3" type="primary">LOC107582823</name>
</gene>
<dbReference type="OrthoDB" id="9896247at2759"/>
<dbReference type="Proteomes" id="UP000472262">
    <property type="component" value="Unassembled WGS sequence"/>
</dbReference>
<reference evidence="3" key="2">
    <citation type="submission" date="2025-09" db="UniProtKB">
        <authorList>
            <consortium name="Ensembl"/>
        </authorList>
    </citation>
    <scope>IDENTIFICATION</scope>
</reference>
<protein>
    <submittedName>
        <fullName evidence="3">Ghrelin-like</fullName>
    </submittedName>
</protein>
<dbReference type="AlphaFoldDB" id="A0A672M9F3"/>
<dbReference type="InParanoid" id="A0A672M9F3"/>
<dbReference type="InterPro" id="IPR005441">
    <property type="entry name" value="Preproghrelin"/>
</dbReference>
<dbReference type="PANTHER" id="PTHR14122:SF1">
    <property type="entry name" value="APPETITE-REGULATING HORMONE"/>
    <property type="match status" value="1"/>
</dbReference>
<feature type="chain" id="PRO_5025456041" evidence="2">
    <location>
        <begin position="27"/>
        <end position="101"/>
    </location>
</feature>
<dbReference type="GO" id="GO:0005576">
    <property type="term" value="C:extracellular region"/>
    <property type="evidence" value="ECO:0007669"/>
    <property type="project" value="InterPro"/>
</dbReference>
<name>A0A672M9F3_SINGR</name>